<reference evidence="1 2" key="1">
    <citation type="submission" date="2019-01" db="EMBL/GenBank/DDBJ databases">
        <title>Sinorhodobacter populi sp. nov. isolated from the symptomatic bark tissue of Populus euramericana canker.</title>
        <authorList>
            <person name="Xu G."/>
        </authorList>
    </citation>
    <scope>NUCLEOTIDE SEQUENCE [LARGE SCALE GENOMIC DNA]</scope>
    <source>
        <strain evidence="1 2">07D10-4-3</strain>
    </source>
</reference>
<dbReference type="AlphaFoldDB" id="A0A443K225"/>
<sequence>MTMPIDIARASWSPMPDWIEVLADKCAEMSQRQVAERIGYSGGMVSQLLRNRYRGNLSAIEDAVRGAWMGATVICPVMGSIPTDTCQDWQRKSRDFVPSNRLRARMQTACSKCPRCRKEGA</sequence>
<dbReference type="EMBL" id="SAUY01000038">
    <property type="protein sequence ID" value="RWR26819.1"/>
    <property type="molecule type" value="Genomic_DNA"/>
</dbReference>
<dbReference type="InterPro" id="IPR001387">
    <property type="entry name" value="Cro/C1-type_HTH"/>
</dbReference>
<accession>A0A443K225</accession>
<evidence type="ECO:0000313" key="2">
    <source>
        <dbReference type="Proteomes" id="UP000284451"/>
    </source>
</evidence>
<dbReference type="Proteomes" id="UP000284451">
    <property type="component" value="Unassembled WGS sequence"/>
</dbReference>
<proteinExistence type="predicted"/>
<dbReference type="InterPro" id="IPR010982">
    <property type="entry name" value="Lambda_DNA-bd_dom_sf"/>
</dbReference>
<dbReference type="SUPFAM" id="SSF47413">
    <property type="entry name" value="lambda repressor-like DNA-binding domains"/>
    <property type="match status" value="1"/>
</dbReference>
<gene>
    <name evidence="1" type="ORF">D2T29_19775</name>
</gene>
<evidence type="ECO:0000313" key="1">
    <source>
        <dbReference type="EMBL" id="RWR26819.1"/>
    </source>
</evidence>
<reference evidence="1 2" key="2">
    <citation type="submission" date="2019-01" db="EMBL/GenBank/DDBJ databases">
        <authorList>
            <person name="Li Y."/>
        </authorList>
    </citation>
    <scope>NUCLEOTIDE SEQUENCE [LARGE SCALE GENOMIC DNA]</scope>
    <source>
        <strain evidence="1 2">07D10-4-3</strain>
    </source>
</reference>
<dbReference type="CDD" id="cd00093">
    <property type="entry name" value="HTH_XRE"/>
    <property type="match status" value="1"/>
</dbReference>
<comment type="caution">
    <text evidence="1">The sequence shown here is derived from an EMBL/GenBank/DDBJ whole genome shotgun (WGS) entry which is preliminary data.</text>
</comment>
<protein>
    <submittedName>
        <fullName evidence="1">XRE family transcriptional regulator</fullName>
    </submittedName>
</protein>
<dbReference type="Gene3D" id="1.10.260.40">
    <property type="entry name" value="lambda repressor-like DNA-binding domains"/>
    <property type="match status" value="1"/>
</dbReference>
<organism evidence="1 2">
    <name type="scientific">Paenirhodobacter populi</name>
    <dbReference type="NCBI Taxonomy" id="2306993"/>
    <lineage>
        <taxon>Bacteria</taxon>
        <taxon>Pseudomonadati</taxon>
        <taxon>Pseudomonadota</taxon>
        <taxon>Alphaproteobacteria</taxon>
        <taxon>Rhodobacterales</taxon>
        <taxon>Rhodobacter group</taxon>
        <taxon>Paenirhodobacter</taxon>
    </lineage>
</organism>
<dbReference type="GO" id="GO:0003677">
    <property type="term" value="F:DNA binding"/>
    <property type="evidence" value="ECO:0007669"/>
    <property type="project" value="InterPro"/>
</dbReference>
<name>A0A443K225_9RHOB</name>